<evidence type="ECO:0000313" key="3">
    <source>
        <dbReference type="Proteomes" id="UP000553963"/>
    </source>
</evidence>
<dbReference type="GO" id="GO:0016020">
    <property type="term" value="C:membrane"/>
    <property type="evidence" value="ECO:0007669"/>
    <property type="project" value="InterPro"/>
</dbReference>
<comment type="caution">
    <text evidence="2">The sequence shown here is derived from an EMBL/GenBank/DDBJ whole genome shotgun (WGS) entry which is preliminary data.</text>
</comment>
<name>A0A840AKM9_9HYPH</name>
<evidence type="ECO:0000256" key="1">
    <source>
        <dbReference type="SAM" id="Phobius"/>
    </source>
</evidence>
<keyword evidence="3" id="KW-1185">Reference proteome</keyword>
<dbReference type="RefSeq" id="WP_183397840.1">
    <property type="nucleotide sequence ID" value="NZ_JACIDS010000002.1"/>
</dbReference>
<dbReference type="Pfam" id="PF02325">
    <property type="entry name" value="CCB3_YggT"/>
    <property type="match status" value="1"/>
</dbReference>
<reference evidence="2 3" key="1">
    <citation type="submission" date="2020-08" db="EMBL/GenBank/DDBJ databases">
        <title>Genomic Encyclopedia of Type Strains, Phase IV (KMG-IV): sequencing the most valuable type-strain genomes for metagenomic binning, comparative biology and taxonomic classification.</title>
        <authorList>
            <person name="Goeker M."/>
        </authorList>
    </citation>
    <scope>NUCLEOTIDE SEQUENCE [LARGE SCALE GENOMIC DNA]</scope>
    <source>
        <strain evidence="2 3">DSM 25966</strain>
    </source>
</reference>
<evidence type="ECO:0000313" key="2">
    <source>
        <dbReference type="EMBL" id="MBB3930152.1"/>
    </source>
</evidence>
<keyword evidence="1" id="KW-0812">Transmembrane</keyword>
<organism evidence="2 3">
    <name type="scientific">Kaistia hirudinis</name>
    <dbReference type="NCBI Taxonomy" id="1293440"/>
    <lineage>
        <taxon>Bacteria</taxon>
        <taxon>Pseudomonadati</taxon>
        <taxon>Pseudomonadota</taxon>
        <taxon>Alphaproteobacteria</taxon>
        <taxon>Hyphomicrobiales</taxon>
        <taxon>Kaistiaceae</taxon>
        <taxon>Kaistia</taxon>
    </lineage>
</organism>
<accession>A0A840AKM9</accession>
<dbReference type="InterPro" id="IPR003425">
    <property type="entry name" value="CCB3/YggT"/>
</dbReference>
<sequence length="96" mass="10776">MLAIVNVVMIALNLYWYVVIASAIFSWLYAFGVVNPRNQVVSMIGNFLYQATEPVLRPIRRVVPTLGALDISPVILLLGIILIQQVIILYIVPYAF</sequence>
<dbReference type="AlphaFoldDB" id="A0A840AKM9"/>
<feature type="transmembrane region" description="Helical" evidence="1">
    <location>
        <begin position="66"/>
        <end position="92"/>
    </location>
</feature>
<feature type="transmembrane region" description="Helical" evidence="1">
    <location>
        <begin position="14"/>
        <end position="34"/>
    </location>
</feature>
<keyword evidence="1" id="KW-0472">Membrane</keyword>
<dbReference type="EMBL" id="JACIDS010000002">
    <property type="protein sequence ID" value="MBB3930152.1"/>
    <property type="molecule type" value="Genomic_DNA"/>
</dbReference>
<protein>
    <submittedName>
        <fullName evidence="2">YggT family protein</fullName>
    </submittedName>
</protein>
<proteinExistence type="predicted"/>
<keyword evidence="1" id="KW-1133">Transmembrane helix</keyword>
<dbReference type="Proteomes" id="UP000553963">
    <property type="component" value="Unassembled WGS sequence"/>
</dbReference>
<gene>
    <name evidence="2" type="ORF">GGR25_001191</name>
</gene>